<keyword evidence="2" id="KW-0560">Oxidoreductase</keyword>
<dbReference type="InterPro" id="IPR042204">
    <property type="entry name" value="2Fe-2S-bd_N"/>
</dbReference>
<dbReference type="EMBL" id="PUEJ01000004">
    <property type="protein sequence ID" value="PRH87236.1"/>
    <property type="molecule type" value="Genomic_DNA"/>
</dbReference>
<gene>
    <name evidence="7" type="ORF">C5L14_11410</name>
</gene>
<dbReference type="SUPFAM" id="SSF51905">
    <property type="entry name" value="FAD/NAD(P)-binding domain"/>
    <property type="match status" value="1"/>
</dbReference>
<feature type="domain" description="FAD/NAD(P)-binding" evidence="4">
    <location>
        <begin position="173"/>
        <end position="425"/>
    </location>
</feature>
<dbReference type="InterPro" id="IPR029043">
    <property type="entry name" value="GcvT/YgfZ_C"/>
</dbReference>
<evidence type="ECO:0000313" key="8">
    <source>
        <dbReference type="Proteomes" id="UP000237682"/>
    </source>
</evidence>
<dbReference type="SUPFAM" id="SSF103025">
    <property type="entry name" value="Folate-binding domain"/>
    <property type="match status" value="1"/>
</dbReference>
<dbReference type="InterPro" id="IPR006222">
    <property type="entry name" value="GCVT_N"/>
</dbReference>
<dbReference type="Pfam" id="PF17806">
    <property type="entry name" value="SO_alpha_A3"/>
    <property type="match status" value="1"/>
</dbReference>
<dbReference type="InterPro" id="IPR041854">
    <property type="entry name" value="BFD-like_2Fe2S-bd_dom_sf"/>
</dbReference>
<protein>
    <submittedName>
        <fullName evidence="7">Sarcosine oxidase subunit alpha</fullName>
    </submittedName>
</protein>
<dbReference type="Pfam" id="PF07992">
    <property type="entry name" value="Pyr_redox_2"/>
    <property type="match status" value="1"/>
</dbReference>
<dbReference type="GO" id="GO:0046653">
    <property type="term" value="P:tetrahydrofolate metabolic process"/>
    <property type="evidence" value="ECO:0007669"/>
    <property type="project" value="InterPro"/>
</dbReference>
<dbReference type="InterPro" id="IPR041117">
    <property type="entry name" value="SoxA_A3"/>
</dbReference>
<dbReference type="InterPro" id="IPR023753">
    <property type="entry name" value="FAD/NAD-binding_dom"/>
</dbReference>
<dbReference type="InterPro" id="IPR028896">
    <property type="entry name" value="GcvT/YgfZ/DmdA"/>
</dbReference>
<dbReference type="NCBIfam" id="TIGR01372">
    <property type="entry name" value="soxA"/>
    <property type="match status" value="1"/>
</dbReference>
<dbReference type="AlphaFoldDB" id="A0A2S9QD18"/>
<dbReference type="Pfam" id="PF01571">
    <property type="entry name" value="GCV_T"/>
    <property type="match status" value="1"/>
</dbReference>
<feature type="domain" description="GCVT N-terminal" evidence="3">
    <location>
        <begin position="608"/>
        <end position="879"/>
    </location>
</feature>
<comment type="caution">
    <text evidence="7">The sequence shown here is derived from an EMBL/GenBank/DDBJ whole genome shotgun (WGS) entry which is preliminary data.</text>
</comment>
<dbReference type="Pfam" id="PF08669">
    <property type="entry name" value="GCV_T_C"/>
    <property type="match status" value="1"/>
</dbReference>
<dbReference type="Gene3D" id="3.50.50.60">
    <property type="entry name" value="FAD/NAD(P)-binding domain"/>
    <property type="match status" value="1"/>
</dbReference>
<dbReference type="OrthoDB" id="5287468at2"/>
<dbReference type="Proteomes" id="UP000237682">
    <property type="component" value="Unassembled WGS sequence"/>
</dbReference>
<keyword evidence="8" id="KW-1185">Reference proteome</keyword>
<dbReference type="Gene3D" id="3.10.20.440">
    <property type="entry name" value="2Fe-2S iron-sulphur cluster binding domain, sarcosine oxidase, alpha subunit, N-terminal domain"/>
    <property type="match status" value="1"/>
</dbReference>
<evidence type="ECO:0000259" key="3">
    <source>
        <dbReference type="Pfam" id="PF01571"/>
    </source>
</evidence>
<evidence type="ECO:0000256" key="1">
    <source>
        <dbReference type="ARBA" id="ARBA00008609"/>
    </source>
</evidence>
<comment type="similarity">
    <text evidence="1">Belongs to the GcvT family.</text>
</comment>
<dbReference type="Pfam" id="PF13510">
    <property type="entry name" value="Fer2_4"/>
    <property type="match status" value="1"/>
</dbReference>
<evidence type="ECO:0000259" key="4">
    <source>
        <dbReference type="Pfam" id="PF07992"/>
    </source>
</evidence>
<evidence type="ECO:0000313" key="7">
    <source>
        <dbReference type="EMBL" id="PRH87236.1"/>
    </source>
</evidence>
<dbReference type="Gene3D" id="1.10.10.1100">
    <property type="entry name" value="BFD-like [2Fe-2S]-binding domain"/>
    <property type="match status" value="1"/>
</dbReference>
<dbReference type="InterPro" id="IPR006277">
    <property type="entry name" value="Sarcosine_oxidase_asu"/>
</dbReference>
<feature type="domain" description="SoxA A3" evidence="6">
    <location>
        <begin position="508"/>
        <end position="592"/>
    </location>
</feature>
<proteinExistence type="inferred from homology"/>
<reference evidence="7 8" key="1">
    <citation type="submission" date="2018-02" db="EMBL/GenBank/DDBJ databases">
        <title>Whole genome sequencing of endophytic bacterium.</title>
        <authorList>
            <person name="Eedara R."/>
            <person name="Podile A.R."/>
        </authorList>
    </citation>
    <scope>NUCLEOTIDE SEQUENCE [LARGE SCALE GENOMIC DNA]</scope>
    <source>
        <strain evidence="7 8">RP1T</strain>
    </source>
</reference>
<evidence type="ECO:0000259" key="6">
    <source>
        <dbReference type="Pfam" id="PF17806"/>
    </source>
</evidence>
<dbReference type="GO" id="GO:0008115">
    <property type="term" value="F:sarcosine oxidase activity"/>
    <property type="evidence" value="ECO:0007669"/>
    <property type="project" value="InterPro"/>
</dbReference>
<accession>A0A2S9QD18</accession>
<evidence type="ECO:0000256" key="2">
    <source>
        <dbReference type="ARBA" id="ARBA00023002"/>
    </source>
</evidence>
<dbReference type="InterPro" id="IPR027266">
    <property type="entry name" value="TrmE/GcvT-like"/>
</dbReference>
<sequence length="993" mass="106373">MSEAVSFRLPSAGLVDRSHSVRFRFDGNSYEGLSGDTLASALLANGIRLVGRSFKYHRPRGIFTAGPEEPNALVELRTGARREPNTKATTVELFDGLEAASQNRWPSLKFDLLSVNQLAGPIFVGGFYYKTFMWPAALWEKLYEPMIRRAAGLGSASQLPDPDHYEKAAAFCDVLVIGAGPAGLMAALEAGRAGARVILCEDDFRLGGRLLSERHEVGGRSAAVFAADIEAELASMPEVRIFKRTQVFGVYDTGTYGALERVSDHLPVPPAHQPRQRLWHITAKRCVNAMGAIERPIVFGGNDRPGVMLASATRSYLNRYGVAPGHQAVVFTTSDDGWRTAADLVAAGVTVAAIVDPRSQVDAAVSGWAGKAGTRTLLGASVTDAKGGTQGIKSVEVIAGRKRESIPADFLAVSGGWNPQVALTTHKGARPRWSDELAAFVPGDLPDGMTVVGAANGVFSLGACLRAGAQAGRAAAGDCGFSAGQAPIPACDDEPVGLKPLWHVAETKSKAFVDQQNDVTAKDIEIAHREGFRSVEHLKRYTTLGMATDQGKTSNIAGHAMMAGLLGRSMTEVGTTVSRPPHFPVAIGALAGPHRDKHFKATRLTAGHEWAMANGATMVEAGQWLRPQWFSRPGEKDWLESVCREVKTTRSIVGVCDVSTLGKIDIKGSDAGAFLDRVYINTFSTVAVGKCRYGLMLREDGFVMDDGTAARFAPDHYVISTTTANAVKVMQHLEFCRQTLWPELDVSLSSITEQWSQYAVAGPKARELLQKLYGSSADLSNEAFPYMGCATLQLGNVASRLYRLSFSGELAFEIAVPAHYGLALLKALMTLAEEMGGCAYGTEALGVMRVEKGHVAGNELNGQTTARDLGLGKMMSTKKDYIGRVLAQRPALVAPDRPGLVGVKPVNPADRLRAGSHFLRKGAASVAANDEGFATSVIYSPMLESWIGLGLLANGPSRHGEVIRAYDPVRNGDIEVEVVSPIFFDPEGSRLHV</sequence>
<dbReference type="Gene3D" id="3.30.1360.120">
    <property type="entry name" value="Probable tRNA modification gtpase trme, domain 1"/>
    <property type="match status" value="1"/>
</dbReference>
<organism evidence="7 8">
    <name type="scientific">Labrys okinawensis</name>
    <dbReference type="NCBI Taxonomy" id="346911"/>
    <lineage>
        <taxon>Bacteria</taxon>
        <taxon>Pseudomonadati</taxon>
        <taxon>Pseudomonadota</taxon>
        <taxon>Alphaproteobacteria</taxon>
        <taxon>Hyphomicrobiales</taxon>
        <taxon>Xanthobacteraceae</taxon>
        <taxon>Labrys</taxon>
    </lineage>
</organism>
<feature type="domain" description="Aminomethyltransferase C-terminal" evidence="5">
    <location>
        <begin position="900"/>
        <end position="985"/>
    </location>
</feature>
<dbReference type="RefSeq" id="WP_105862175.1">
    <property type="nucleotide sequence ID" value="NZ_PUEJ01000004.1"/>
</dbReference>
<dbReference type="InterPro" id="IPR013977">
    <property type="entry name" value="GcvT_C"/>
</dbReference>
<dbReference type="SUPFAM" id="SSF101790">
    <property type="entry name" value="Aminomethyltransferase beta-barrel domain"/>
    <property type="match status" value="1"/>
</dbReference>
<dbReference type="PANTHER" id="PTHR43757">
    <property type="entry name" value="AMINOMETHYLTRANSFERASE"/>
    <property type="match status" value="1"/>
</dbReference>
<name>A0A2S9QD18_9HYPH</name>
<dbReference type="PIRSF" id="PIRSF037980">
    <property type="entry name" value="SoxA"/>
    <property type="match status" value="1"/>
</dbReference>
<dbReference type="PANTHER" id="PTHR43757:SF2">
    <property type="entry name" value="AMINOMETHYLTRANSFERASE, MITOCHONDRIAL"/>
    <property type="match status" value="1"/>
</dbReference>
<dbReference type="InterPro" id="IPR036188">
    <property type="entry name" value="FAD/NAD-bd_sf"/>
</dbReference>
<evidence type="ECO:0000259" key="5">
    <source>
        <dbReference type="Pfam" id="PF08669"/>
    </source>
</evidence>